<evidence type="ECO:0000313" key="2">
    <source>
        <dbReference type="Proteomes" id="UP001205861"/>
    </source>
</evidence>
<protein>
    <submittedName>
        <fullName evidence="1">Uncharacterized protein</fullName>
    </submittedName>
</protein>
<organism evidence="1 2">
    <name type="scientific">Massilia solisilvae</name>
    <dbReference type="NCBI Taxonomy" id="1811225"/>
    <lineage>
        <taxon>Bacteria</taxon>
        <taxon>Pseudomonadati</taxon>
        <taxon>Pseudomonadota</taxon>
        <taxon>Betaproteobacteria</taxon>
        <taxon>Burkholderiales</taxon>
        <taxon>Oxalobacteraceae</taxon>
        <taxon>Telluria group</taxon>
        <taxon>Massilia</taxon>
    </lineage>
</organism>
<dbReference type="EMBL" id="JANUGV010000006">
    <property type="protein sequence ID" value="MCS0610137.1"/>
    <property type="molecule type" value="Genomic_DNA"/>
</dbReference>
<reference evidence="1 2" key="1">
    <citation type="submission" date="2022-08" db="EMBL/GenBank/DDBJ databases">
        <title>Reclassification of Massilia species as members of the genera Telluria, Duganella, Pseudoduganella, Mokoshia gen. nov. and Zemynaea gen. nov. using orthogonal and non-orthogonal genome-based approaches.</title>
        <authorList>
            <person name="Bowman J.P."/>
        </authorList>
    </citation>
    <scope>NUCLEOTIDE SEQUENCE [LARGE SCALE GENOMIC DNA]</scope>
    <source>
        <strain evidence="1 2">JCM 31607</strain>
    </source>
</reference>
<gene>
    <name evidence="1" type="ORF">NX773_18375</name>
</gene>
<dbReference type="Proteomes" id="UP001205861">
    <property type="component" value="Unassembled WGS sequence"/>
</dbReference>
<sequence length="172" mass="19553">MNIHGLYYFNAKGEVGYFDTPDDPYFLGPNKSALALSLFNTNRGVGWYFFRHQGDEGEVKIAFDKGCRAIYDATRTRVVAVGRQEPLIVWLTNAAVFAEDGKLDHVIDLPNYVEHSFDGKMTEQYPAEGFAFVESRKGKIALGVYFCFQWVQTRLYDPFARQWGEVIGVGRS</sequence>
<proteinExistence type="predicted"/>
<keyword evidence="2" id="KW-1185">Reference proteome</keyword>
<evidence type="ECO:0000313" key="1">
    <source>
        <dbReference type="EMBL" id="MCS0610137.1"/>
    </source>
</evidence>
<name>A0ABT2BNQ2_9BURK</name>
<accession>A0ABT2BNQ2</accession>
<comment type="caution">
    <text evidence="1">The sequence shown here is derived from an EMBL/GenBank/DDBJ whole genome shotgun (WGS) entry which is preliminary data.</text>
</comment>
<dbReference type="RefSeq" id="WP_258857746.1">
    <property type="nucleotide sequence ID" value="NZ_JANUGV010000006.1"/>
</dbReference>